<dbReference type="RefSeq" id="WP_050151706.1">
    <property type="nucleotide sequence ID" value="NZ_CP104006.1"/>
</dbReference>
<name>A0ABY5UQE4_9GAMM</name>
<accession>A0ABY5UQE4</accession>
<reference evidence="1" key="1">
    <citation type="submission" date="2022-08" db="EMBL/GenBank/DDBJ databases">
        <authorList>
            <person name="Bogun A."/>
            <person name="Kislichkina A."/>
            <person name="Solomentsev V."/>
            <person name="Skryabin Y."/>
            <person name="Sizova A."/>
            <person name="Platonov M."/>
            <person name="Dentovskaya S."/>
        </authorList>
    </citation>
    <scope>NUCLEOTIDE SEQUENCE</scope>
    <source>
        <strain evidence="1">SCPM-O-B-7604</strain>
    </source>
</reference>
<sequence>MNTKLIFLLVATVVLSGCDTGTPKCNSEDARNLVINIAQEQIDKQIAAMRNSQLSGLVPKNMGALKLSVTNVRTMSHDSKLGIYQCAADLEFSTNDKRLPITYSIQKTDDSDGQFYINVYGL</sequence>
<dbReference type="EMBL" id="CP104006">
    <property type="protein sequence ID" value="UWM44088.1"/>
    <property type="molecule type" value="Genomic_DNA"/>
</dbReference>
<evidence type="ECO:0008006" key="3">
    <source>
        <dbReference type="Google" id="ProtNLM"/>
    </source>
</evidence>
<keyword evidence="2" id="KW-1185">Reference proteome</keyword>
<evidence type="ECO:0000313" key="2">
    <source>
        <dbReference type="Proteomes" id="UP001057860"/>
    </source>
</evidence>
<proteinExistence type="predicted"/>
<evidence type="ECO:0000313" key="1">
    <source>
        <dbReference type="EMBL" id="UWM44088.1"/>
    </source>
</evidence>
<dbReference type="GeneID" id="75141425"/>
<dbReference type="PROSITE" id="PS51257">
    <property type="entry name" value="PROKAR_LIPOPROTEIN"/>
    <property type="match status" value="1"/>
</dbReference>
<gene>
    <name evidence="1" type="ORF">N0H69_15460</name>
</gene>
<dbReference type="Proteomes" id="UP001057860">
    <property type="component" value="Chromosome"/>
</dbReference>
<protein>
    <recommendedName>
        <fullName evidence="3">Lipoprotein</fullName>
    </recommendedName>
</protein>
<organism evidence="1 2">
    <name type="scientific">Yersinia alsatica</name>
    <dbReference type="NCBI Taxonomy" id="2890317"/>
    <lineage>
        <taxon>Bacteria</taxon>
        <taxon>Pseudomonadati</taxon>
        <taxon>Pseudomonadota</taxon>
        <taxon>Gammaproteobacteria</taxon>
        <taxon>Enterobacterales</taxon>
        <taxon>Yersiniaceae</taxon>
        <taxon>Yersinia</taxon>
    </lineage>
</organism>